<keyword evidence="3" id="KW-1185">Reference proteome</keyword>
<protein>
    <recommendedName>
        <fullName evidence="4">Secreted protein</fullName>
    </recommendedName>
</protein>
<name>A0ABW3YH89_9ACTN</name>
<dbReference type="Proteomes" id="UP001597260">
    <property type="component" value="Unassembled WGS sequence"/>
</dbReference>
<sequence length="144" mass="15112">MKRALKALAAVAAATLTVGALTSAPASAAASAPDIQPMVTYEWNTAEAGTPPSGLPCRAVTGATVCFQANGDKWWVKDTAADSASAVAHWGNYRNGTLYRQGGCRNGLGNGKWGVCNKNYYEDSTLLYQACVYDASAKVWVRCG</sequence>
<keyword evidence="1" id="KW-0732">Signal</keyword>
<feature type="chain" id="PRO_5047502045" description="Secreted protein" evidence="1">
    <location>
        <begin position="29"/>
        <end position="144"/>
    </location>
</feature>
<proteinExistence type="predicted"/>
<dbReference type="EMBL" id="JBHTMP010000036">
    <property type="protein sequence ID" value="MFD1323746.1"/>
    <property type="molecule type" value="Genomic_DNA"/>
</dbReference>
<dbReference type="RefSeq" id="WP_377573210.1">
    <property type="nucleotide sequence ID" value="NZ_JBHTMP010000036.1"/>
</dbReference>
<evidence type="ECO:0000256" key="1">
    <source>
        <dbReference type="SAM" id="SignalP"/>
    </source>
</evidence>
<feature type="signal peptide" evidence="1">
    <location>
        <begin position="1"/>
        <end position="28"/>
    </location>
</feature>
<comment type="caution">
    <text evidence="2">The sequence shown here is derived from an EMBL/GenBank/DDBJ whole genome shotgun (WGS) entry which is preliminary data.</text>
</comment>
<evidence type="ECO:0008006" key="4">
    <source>
        <dbReference type="Google" id="ProtNLM"/>
    </source>
</evidence>
<reference evidence="3" key="1">
    <citation type="journal article" date="2019" name="Int. J. Syst. Evol. Microbiol.">
        <title>The Global Catalogue of Microorganisms (GCM) 10K type strain sequencing project: providing services to taxonomists for standard genome sequencing and annotation.</title>
        <authorList>
            <consortium name="The Broad Institute Genomics Platform"/>
            <consortium name="The Broad Institute Genome Sequencing Center for Infectious Disease"/>
            <person name="Wu L."/>
            <person name="Ma J."/>
        </authorList>
    </citation>
    <scope>NUCLEOTIDE SEQUENCE [LARGE SCALE GENOMIC DNA]</scope>
    <source>
        <strain evidence="3">JCM 31037</strain>
    </source>
</reference>
<evidence type="ECO:0000313" key="3">
    <source>
        <dbReference type="Proteomes" id="UP001597260"/>
    </source>
</evidence>
<gene>
    <name evidence="2" type="ORF">ACFQ4H_21905</name>
</gene>
<accession>A0ABW3YH89</accession>
<organism evidence="2 3">
    <name type="scientific">Micromonospora sonneratiae</name>
    <dbReference type="NCBI Taxonomy" id="1184706"/>
    <lineage>
        <taxon>Bacteria</taxon>
        <taxon>Bacillati</taxon>
        <taxon>Actinomycetota</taxon>
        <taxon>Actinomycetes</taxon>
        <taxon>Micromonosporales</taxon>
        <taxon>Micromonosporaceae</taxon>
        <taxon>Micromonospora</taxon>
    </lineage>
</organism>
<evidence type="ECO:0000313" key="2">
    <source>
        <dbReference type="EMBL" id="MFD1323746.1"/>
    </source>
</evidence>